<proteinExistence type="predicted"/>
<dbReference type="Gene3D" id="3.40.50.12580">
    <property type="match status" value="1"/>
</dbReference>
<dbReference type="SUPFAM" id="SSF53756">
    <property type="entry name" value="UDP-Glycosyltransferase/glycogen phosphorylase"/>
    <property type="match status" value="1"/>
</dbReference>
<dbReference type="Pfam" id="PF04464">
    <property type="entry name" value="Glyphos_transf"/>
    <property type="match status" value="1"/>
</dbReference>
<dbReference type="GO" id="GO:0016020">
    <property type="term" value="C:membrane"/>
    <property type="evidence" value="ECO:0007669"/>
    <property type="project" value="InterPro"/>
</dbReference>
<dbReference type="AlphaFoldDB" id="A0A0F9RBT1"/>
<name>A0A0F9RBT1_9ZZZZ</name>
<protein>
    <recommendedName>
        <fullName evidence="2">UDP-N-acetylglucosamine 2-epimerase domain-containing protein</fullName>
    </recommendedName>
</protein>
<reference evidence="1" key="1">
    <citation type="journal article" date="2015" name="Nature">
        <title>Complex archaea that bridge the gap between prokaryotes and eukaryotes.</title>
        <authorList>
            <person name="Spang A."/>
            <person name="Saw J.H."/>
            <person name="Jorgensen S.L."/>
            <person name="Zaremba-Niedzwiedzka K."/>
            <person name="Martijn J."/>
            <person name="Lind A.E."/>
            <person name="van Eijk R."/>
            <person name="Schleper C."/>
            <person name="Guy L."/>
            <person name="Ettema T.J."/>
        </authorList>
    </citation>
    <scope>NUCLEOTIDE SEQUENCE</scope>
</reference>
<dbReference type="InterPro" id="IPR007554">
    <property type="entry name" value="Glycerophosphate_synth"/>
</dbReference>
<dbReference type="InterPro" id="IPR043148">
    <property type="entry name" value="TagF_C"/>
</dbReference>
<comment type="caution">
    <text evidence="1">The sequence shown here is derived from an EMBL/GenBank/DDBJ whole genome shotgun (WGS) entry which is preliminary data.</text>
</comment>
<accession>A0A0F9RBT1</accession>
<evidence type="ECO:0000313" key="1">
    <source>
        <dbReference type="EMBL" id="KKN22616.1"/>
    </source>
</evidence>
<dbReference type="GO" id="GO:0047355">
    <property type="term" value="F:CDP-glycerol glycerophosphotransferase activity"/>
    <property type="evidence" value="ECO:0007669"/>
    <property type="project" value="InterPro"/>
</dbReference>
<organism evidence="1">
    <name type="scientific">marine sediment metagenome</name>
    <dbReference type="NCBI Taxonomy" id="412755"/>
    <lineage>
        <taxon>unclassified sequences</taxon>
        <taxon>metagenomes</taxon>
        <taxon>ecological metagenomes</taxon>
    </lineage>
</organism>
<evidence type="ECO:0008006" key="2">
    <source>
        <dbReference type="Google" id="ProtNLM"/>
    </source>
</evidence>
<sequence length="397" mass="45952">MKALFLIDNVPAIEMFIPIVTRLNGESVFINYSRNKQNTFKIEEYMKNFAIRCEIIKKHNNRYVNVLLDREKPDIVILAREETMPIEKYFTSLCREKNILTLLVPHGMLMLNELQLWGLGGKLFRFQHIYRLFKQGVRKLLNGKITLNHLIQAGIFRVRNDYKDKVTLSRYDTYDKIATYGEAMKEILLKYNVKPENIVLTGNPKYAALTRNNGHKKHNAILIVTNYLVEFGTWNKAQRENYILDIHTVVNALSQNLLVKIHPVMEDANDYIRIAHNNKMSLYLYQREPLSEVINKCDIGITTMSSGGLEVLATGKPLIIYNPYNDITQYHEKSGVYYARNTDELLVVLNELIKNGMSDDKKKMSEEFVYQQAYLQDGKASERIAELILEMAGGKNG</sequence>
<gene>
    <name evidence="1" type="ORF">LCGC14_0913250</name>
</gene>
<dbReference type="EMBL" id="LAZR01003044">
    <property type="protein sequence ID" value="KKN22616.1"/>
    <property type="molecule type" value="Genomic_DNA"/>
</dbReference>